<dbReference type="OrthoDB" id="2919534at2759"/>
<feature type="non-terminal residue" evidence="1">
    <location>
        <position position="1"/>
    </location>
</feature>
<dbReference type="AlphaFoldDB" id="A0A371HCD5"/>
<accession>A0A371HCD5</accession>
<keyword evidence="2" id="KW-1185">Reference proteome</keyword>
<comment type="caution">
    <text evidence="1">The sequence shown here is derived from an EMBL/GenBank/DDBJ whole genome shotgun (WGS) entry which is preliminary data.</text>
</comment>
<sequence length="121" mass="13994">MVVSERVDQEPPPVISFNEKDMRYGLPRHNEPMVEIRGGIKLETTFGECNYARTIPVLYTVVDVEALYNLIIGRLVLNKLGAVVSTYHLCMKYPVEKEVRRVWADHQVARHYYEDSLRIGS</sequence>
<proteinExistence type="predicted"/>
<dbReference type="PANTHER" id="PTHR33240:SF15">
    <property type="entry name" value="GAG-PRO-LIKE PROTEIN"/>
    <property type="match status" value="1"/>
</dbReference>
<dbReference type="EMBL" id="QJKJ01003000">
    <property type="protein sequence ID" value="RDY00425.1"/>
    <property type="molecule type" value="Genomic_DNA"/>
</dbReference>
<name>A0A371HCD5_MUCPR</name>
<protein>
    <submittedName>
        <fullName evidence="1">Uncharacterized protein</fullName>
    </submittedName>
</protein>
<dbReference type="PANTHER" id="PTHR33240">
    <property type="entry name" value="OS08G0508500 PROTEIN"/>
    <property type="match status" value="1"/>
</dbReference>
<reference evidence="1" key="1">
    <citation type="submission" date="2018-05" db="EMBL/GenBank/DDBJ databases">
        <title>Draft genome of Mucuna pruriens seed.</title>
        <authorList>
            <person name="Nnadi N.E."/>
            <person name="Vos R."/>
            <person name="Hasami M.H."/>
            <person name="Devisetty U.K."/>
            <person name="Aguiy J.C."/>
        </authorList>
    </citation>
    <scope>NUCLEOTIDE SEQUENCE [LARGE SCALE GENOMIC DNA]</scope>
    <source>
        <strain evidence="1">JCA_2017</strain>
    </source>
</reference>
<evidence type="ECO:0000313" key="2">
    <source>
        <dbReference type="Proteomes" id="UP000257109"/>
    </source>
</evidence>
<dbReference type="Proteomes" id="UP000257109">
    <property type="component" value="Unassembled WGS sequence"/>
</dbReference>
<evidence type="ECO:0000313" key="1">
    <source>
        <dbReference type="EMBL" id="RDY00425.1"/>
    </source>
</evidence>
<gene>
    <name evidence="1" type="ORF">CR513_16388</name>
</gene>
<organism evidence="1 2">
    <name type="scientific">Mucuna pruriens</name>
    <name type="common">Velvet bean</name>
    <name type="synonym">Dolichos pruriens</name>
    <dbReference type="NCBI Taxonomy" id="157652"/>
    <lineage>
        <taxon>Eukaryota</taxon>
        <taxon>Viridiplantae</taxon>
        <taxon>Streptophyta</taxon>
        <taxon>Embryophyta</taxon>
        <taxon>Tracheophyta</taxon>
        <taxon>Spermatophyta</taxon>
        <taxon>Magnoliopsida</taxon>
        <taxon>eudicotyledons</taxon>
        <taxon>Gunneridae</taxon>
        <taxon>Pentapetalae</taxon>
        <taxon>rosids</taxon>
        <taxon>fabids</taxon>
        <taxon>Fabales</taxon>
        <taxon>Fabaceae</taxon>
        <taxon>Papilionoideae</taxon>
        <taxon>50 kb inversion clade</taxon>
        <taxon>NPAAA clade</taxon>
        <taxon>indigoferoid/millettioid clade</taxon>
        <taxon>Phaseoleae</taxon>
        <taxon>Mucuna</taxon>
    </lineage>
</organism>